<dbReference type="Proteomes" id="UP000619376">
    <property type="component" value="Unassembled WGS sequence"/>
</dbReference>
<accession>A0A7W8NSP9</accession>
<protein>
    <recommendedName>
        <fullName evidence="5">DUF11 domain-containing protein</fullName>
    </recommendedName>
</protein>
<dbReference type="EMBL" id="BNAJ01000023">
    <property type="protein sequence ID" value="GHF65239.1"/>
    <property type="molecule type" value="Genomic_DNA"/>
</dbReference>
<reference evidence="4" key="2">
    <citation type="journal article" date="2019" name="Int. J. Syst. Evol. Microbiol.">
        <title>The Global Catalogue of Microorganisms (GCM) 10K type strain sequencing project: providing services to taxonomists for standard genome sequencing and annotation.</title>
        <authorList>
            <consortium name="The Broad Institute Genomics Platform"/>
            <consortium name="The Broad Institute Genome Sequencing Center for Infectious Disease"/>
            <person name="Wu L."/>
            <person name="Ma J."/>
        </authorList>
    </citation>
    <scope>NUCLEOTIDE SEQUENCE [LARGE SCALE GENOMIC DNA]</scope>
    <source>
        <strain evidence="4">CGMCC 1.18437</strain>
    </source>
</reference>
<gene>
    <name evidence="1" type="ORF">GCM10017781_46220</name>
    <name evidence="2" type="ORF">HNQ07_004705</name>
</gene>
<reference evidence="1" key="4">
    <citation type="submission" date="2024-05" db="EMBL/GenBank/DDBJ databases">
        <authorList>
            <person name="Sun Q."/>
            <person name="Zhou Y."/>
        </authorList>
    </citation>
    <scope>NUCLEOTIDE SEQUENCE</scope>
    <source>
        <strain evidence="1">CGMCC 1.18437</strain>
    </source>
</reference>
<reference evidence="1" key="1">
    <citation type="journal article" date="2014" name="Int. J. Syst. Evol. Microbiol.">
        <title>Complete genome of a new Firmicutes species belonging to the dominant human colonic microbiota ('Ruminococcus bicirculans') reveals two chromosomes and a selective capacity to utilize plant glucans.</title>
        <authorList>
            <consortium name="NISC Comparative Sequencing Program"/>
            <person name="Wegmann U."/>
            <person name="Louis P."/>
            <person name="Goesmann A."/>
            <person name="Henrissat B."/>
            <person name="Duncan S.H."/>
            <person name="Flint H.J."/>
        </authorList>
    </citation>
    <scope>NUCLEOTIDE SEQUENCE</scope>
    <source>
        <strain evidence="1">CGMCC 1.18437</strain>
    </source>
</reference>
<organism evidence="2 3">
    <name type="scientific">Deinococcus metalli</name>
    <dbReference type="NCBI Taxonomy" id="1141878"/>
    <lineage>
        <taxon>Bacteria</taxon>
        <taxon>Thermotogati</taxon>
        <taxon>Deinococcota</taxon>
        <taxon>Deinococci</taxon>
        <taxon>Deinococcales</taxon>
        <taxon>Deinococcaceae</taxon>
        <taxon>Deinococcus</taxon>
    </lineage>
</organism>
<dbReference type="AlphaFoldDB" id="A0A7W8NSP9"/>
<sequence length="200" mass="22023">MIDASLVQSVMTVISTLAAGVSAKAALDAVRETRASGAESRDRNRIAEGQRKAMIRPHVVVYLRPGRTHNDFRVVTLFVHNVGPGAARAVELHLIRGADYQMPSGHPLQEWGAFQAGVNVLPPDDAITTTFFLQGKGGLPDIDVLIEVRYRDIEGQEYEAERFQLNLDFLKMTLGPTKTTSSDDPLQRIARSLEGMAKRQ</sequence>
<evidence type="ECO:0000313" key="4">
    <source>
        <dbReference type="Proteomes" id="UP000619376"/>
    </source>
</evidence>
<comment type="caution">
    <text evidence="2">The sequence shown here is derived from an EMBL/GenBank/DDBJ whole genome shotgun (WGS) entry which is preliminary data.</text>
</comment>
<proteinExistence type="predicted"/>
<reference evidence="2 3" key="3">
    <citation type="submission" date="2020-08" db="EMBL/GenBank/DDBJ databases">
        <title>Genomic Encyclopedia of Type Strains, Phase IV (KMG-IV): sequencing the most valuable type-strain genomes for metagenomic binning, comparative biology and taxonomic classification.</title>
        <authorList>
            <person name="Goeker M."/>
        </authorList>
    </citation>
    <scope>NUCLEOTIDE SEQUENCE [LARGE SCALE GENOMIC DNA]</scope>
    <source>
        <strain evidence="2 3">DSM 27521</strain>
    </source>
</reference>
<evidence type="ECO:0000313" key="2">
    <source>
        <dbReference type="EMBL" id="MBB5379190.1"/>
    </source>
</evidence>
<evidence type="ECO:0008006" key="5">
    <source>
        <dbReference type="Google" id="ProtNLM"/>
    </source>
</evidence>
<evidence type="ECO:0000313" key="1">
    <source>
        <dbReference type="EMBL" id="GHF65239.1"/>
    </source>
</evidence>
<keyword evidence="4" id="KW-1185">Reference proteome</keyword>
<dbReference type="EMBL" id="JACHFK010000023">
    <property type="protein sequence ID" value="MBB5379190.1"/>
    <property type="molecule type" value="Genomic_DNA"/>
</dbReference>
<dbReference type="RefSeq" id="WP_184116300.1">
    <property type="nucleotide sequence ID" value="NZ_BNAJ01000023.1"/>
</dbReference>
<name>A0A7W8NSP9_9DEIO</name>
<evidence type="ECO:0000313" key="3">
    <source>
        <dbReference type="Proteomes" id="UP000539473"/>
    </source>
</evidence>
<dbReference type="Proteomes" id="UP000539473">
    <property type="component" value="Unassembled WGS sequence"/>
</dbReference>